<dbReference type="SUPFAM" id="SSF52540">
    <property type="entry name" value="P-loop containing nucleoside triphosphate hydrolases"/>
    <property type="match status" value="1"/>
</dbReference>
<dbReference type="RefSeq" id="WP_187481551.1">
    <property type="nucleotide sequence ID" value="NZ_CP060695.1"/>
</dbReference>
<evidence type="ECO:0000256" key="1">
    <source>
        <dbReference type="SAM" id="Coils"/>
    </source>
</evidence>
<dbReference type="InterPro" id="IPR003141">
    <property type="entry name" value="Pol/His_phosphatase_N"/>
</dbReference>
<dbReference type="InterPro" id="IPR027417">
    <property type="entry name" value="P-loop_NTPase"/>
</dbReference>
<evidence type="ECO:0000259" key="2">
    <source>
        <dbReference type="SMART" id="SM00481"/>
    </source>
</evidence>
<name>A0A7G9L7M3_9FLAO</name>
<keyword evidence="4" id="KW-1185">Reference proteome</keyword>
<dbReference type="Pfam" id="PF13304">
    <property type="entry name" value="AAA_21"/>
    <property type="match status" value="1"/>
</dbReference>
<dbReference type="NCBIfam" id="NF045780">
    <property type="entry name" value="TrlF_fam_ATP"/>
    <property type="match status" value="1"/>
</dbReference>
<dbReference type="KEGG" id="ppec:H9W90_10480"/>
<dbReference type="InterPro" id="IPR052018">
    <property type="entry name" value="PHP_domain"/>
</dbReference>
<dbReference type="Gene3D" id="3.20.20.140">
    <property type="entry name" value="Metal-dependent hydrolases"/>
    <property type="match status" value="1"/>
</dbReference>
<feature type="coiled-coil region" evidence="1">
    <location>
        <begin position="415"/>
        <end position="456"/>
    </location>
</feature>
<dbReference type="PANTHER" id="PTHR42924:SF3">
    <property type="entry name" value="POLYMERASE_HISTIDINOL PHOSPHATASE N-TERMINAL DOMAIN-CONTAINING PROTEIN"/>
    <property type="match status" value="1"/>
</dbReference>
<accession>A0A7G9L7M3</accession>
<dbReference type="SUPFAM" id="SSF89550">
    <property type="entry name" value="PHP domain-like"/>
    <property type="match status" value="1"/>
</dbReference>
<evidence type="ECO:0000313" key="3">
    <source>
        <dbReference type="EMBL" id="QNM84622.1"/>
    </source>
</evidence>
<dbReference type="InterPro" id="IPR003959">
    <property type="entry name" value="ATPase_AAA_core"/>
</dbReference>
<dbReference type="GO" id="GO:0035312">
    <property type="term" value="F:5'-3' DNA exonuclease activity"/>
    <property type="evidence" value="ECO:0007669"/>
    <property type="project" value="TreeGrafter"/>
</dbReference>
<evidence type="ECO:0000313" key="4">
    <source>
        <dbReference type="Proteomes" id="UP000515808"/>
    </source>
</evidence>
<dbReference type="PANTHER" id="PTHR42924">
    <property type="entry name" value="EXONUCLEASE"/>
    <property type="match status" value="1"/>
</dbReference>
<organism evidence="3 4">
    <name type="scientific">Polaribacter pectinis</name>
    <dbReference type="NCBI Taxonomy" id="2738844"/>
    <lineage>
        <taxon>Bacteria</taxon>
        <taxon>Pseudomonadati</taxon>
        <taxon>Bacteroidota</taxon>
        <taxon>Flavobacteriia</taxon>
        <taxon>Flavobacteriales</taxon>
        <taxon>Flavobacteriaceae</taxon>
    </lineage>
</organism>
<gene>
    <name evidence="3" type="ORF">H9W90_10480</name>
</gene>
<sequence>MKEIEKGSQWRKWDLHFHTPTSYDYGDKTITNQEIIDTLSTNEISVVAITDHHIIDIERITELQKLGQEKGITVLPGIEFLSDARGRAPIHFIGIFSEDCNLTHIWGQIENRTNISKIKGEGAKINEVYCNLENTIKLIKELGGIATIHAGEKSNSVENITHSLPHGDAQKTLIAKLIDFYELGKPDDKDGYVNVVFPAIKKHLPMIICSDNHNVKKYVLKENCWIKADTTFEGLKQVIFEPKQRVRIQGLKPHQKAGYQVIESVKISHTNFNPQTIYFNQNLSSIIGGRSTGKSILLGAIAKKLNCDKDVKAENEDYTNFVNEVVANIVVTWKDGTVNDNRDIEYFPQSYMYTLARNRNKELDNLIENIIKQDSSKNQLISNYETFSSENNTDITNKVNKIFQLQEDLIKRRSLLKEKGDKKGIEAEIEKLTKELAELKSKSQISEDNLDKYSKLRAQKDSVSKSNEILGDEISRIENLKEKFFINKEIEFELVSISEENRVIIKRKFDELKVKFQREWETEIDKIQTSNTAVKTVNEKIIEGIIIDPIYLKGLEAFQNNTQYREVESKLKIQKDKLADILIITKEVDKLKEQIEAFKTSIKDSHREFLNKIEAFREDLSVSRDKLEIKASAKLNKRKYKDLLYNSINQQSQQGQTIVGVNLDTNENYFSSVNQIFEKLLEKNITLKGQYSHNSLCQKLMASNFFEISYDIVYDDIFNQMSEGKKAFVVLLLLLDFSSKDCPILIDQPEDDLDNRAIYKDLVAYLIKKKKERQIILVTHNPNIVVGSDSELIIVANQNGNDSPNKNGIKFQYVSGSLENTKEKDKSIGITLDSQGIKQHVCEILEGGNEAFKQRERKYAIAME</sequence>
<dbReference type="AlphaFoldDB" id="A0A7G9L7M3"/>
<reference evidence="3 4" key="1">
    <citation type="submission" date="2020-08" db="EMBL/GenBank/DDBJ databases">
        <title>Polaribacter sp. L12M9 isolated from gut of the Korean scallop.</title>
        <authorList>
            <person name="Jeong Y.S."/>
        </authorList>
    </citation>
    <scope>NUCLEOTIDE SEQUENCE [LARGE SCALE GENOMIC DNA]</scope>
    <source>
        <strain evidence="3 4">L12M9</strain>
    </source>
</reference>
<feature type="domain" description="Polymerase/histidinol phosphatase N-terminal" evidence="2">
    <location>
        <begin position="13"/>
        <end position="84"/>
    </location>
</feature>
<dbReference type="SMART" id="SM00481">
    <property type="entry name" value="POLIIIAc"/>
    <property type="match status" value="1"/>
</dbReference>
<keyword evidence="1" id="KW-0175">Coiled coil</keyword>
<dbReference type="Proteomes" id="UP000515808">
    <property type="component" value="Chromosome"/>
</dbReference>
<dbReference type="GO" id="GO:0004534">
    <property type="term" value="F:5'-3' RNA exonuclease activity"/>
    <property type="evidence" value="ECO:0007669"/>
    <property type="project" value="TreeGrafter"/>
</dbReference>
<dbReference type="InterPro" id="IPR016195">
    <property type="entry name" value="Pol/histidinol_Pase-like"/>
</dbReference>
<dbReference type="EMBL" id="CP060695">
    <property type="protein sequence ID" value="QNM84622.1"/>
    <property type="molecule type" value="Genomic_DNA"/>
</dbReference>
<dbReference type="Gene3D" id="3.40.50.300">
    <property type="entry name" value="P-loop containing nucleotide triphosphate hydrolases"/>
    <property type="match status" value="2"/>
</dbReference>
<dbReference type="GO" id="GO:0016887">
    <property type="term" value="F:ATP hydrolysis activity"/>
    <property type="evidence" value="ECO:0007669"/>
    <property type="project" value="InterPro"/>
</dbReference>
<proteinExistence type="predicted"/>
<protein>
    <recommendedName>
        <fullName evidence="2">Polymerase/histidinol phosphatase N-terminal domain-containing protein</fullName>
    </recommendedName>
</protein>
<dbReference type="GO" id="GO:0005524">
    <property type="term" value="F:ATP binding"/>
    <property type="evidence" value="ECO:0007669"/>
    <property type="project" value="InterPro"/>
</dbReference>
<dbReference type="InterPro" id="IPR054787">
    <property type="entry name" value="TrlF_ATPase"/>
</dbReference>